<evidence type="ECO:0000313" key="2">
    <source>
        <dbReference type="EMBL" id="GER55884.1"/>
    </source>
</evidence>
<reference evidence="3" key="1">
    <citation type="journal article" date="2019" name="Curr. Biol.">
        <title>Genome Sequence of Striga asiatica Provides Insight into the Evolution of Plant Parasitism.</title>
        <authorList>
            <person name="Yoshida S."/>
            <person name="Kim S."/>
            <person name="Wafula E.K."/>
            <person name="Tanskanen J."/>
            <person name="Kim Y.M."/>
            <person name="Honaas L."/>
            <person name="Yang Z."/>
            <person name="Spallek T."/>
            <person name="Conn C.E."/>
            <person name="Ichihashi Y."/>
            <person name="Cheong K."/>
            <person name="Cui S."/>
            <person name="Der J.P."/>
            <person name="Gundlach H."/>
            <person name="Jiao Y."/>
            <person name="Hori C."/>
            <person name="Ishida J.K."/>
            <person name="Kasahara H."/>
            <person name="Kiba T."/>
            <person name="Kim M.S."/>
            <person name="Koo N."/>
            <person name="Laohavisit A."/>
            <person name="Lee Y.H."/>
            <person name="Lumba S."/>
            <person name="McCourt P."/>
            <person name="Mortimer J.C."/>
            <person name="Mutuku J.M."/>
            <person name="Nomura T."/>
            <person name="Sasaki-Sekimoto Y."/>
            <person name="Seto Y."/>
            <person name="Wang Y."/>
            <person name="Wakatake T."/>
            <person name="Sakakibara H."/>
            <person name="Demura T."/>
            <person name="Yamaguchi S."/>
            <person name="Yoneyama K."/>
            <person name="Manabe R.I."/>
            <person name="Nelson D.C."/>
            <person name="Schulman A.H."/>
            <person name="Timko M.P."/>
            <person name="dePamphilis C.W."/>
            <person name="Choi D."/>
            <person name="Shirasu K."/>
        </authorList>
    </citation>
    <scope>NUCLEOTIDE SEQUENCE [LARGE SCALE GENOMIC DNA]</scope>
    <source>
        <strain evidence="3">cv. UVA1</strain>
    </source>
</reference>
<gene>
    <name evidence="2" type="ORF">STAS_33582</name>
</gene>
<protein>
    <submittedName>
        <fullName evidence="2">Pre-mRNA-splicing factor CWC21</fullName>
    </submittedName>
</protein>
<evidence type="ECO:0000256" key="1">
    <source>
        <dbReference type="SAM" id="MobiDB-lite"/>
    </source>
</evidence>
<feature type="compositionally biased region" description="Basic and acidic residues" evidence="1">
    <location>
        <begin position="80"/>
        <end position="90"/>
    </location>
</feature>
<sequence length="137" mass="14675">MIYNGIGLQTHWGSGTSGYVQVTAFNLKAKANRDLTGPSKDFELGPGGRGRDPGAQQGDTGRRPQAADISKLSTTLSSPEKIEQRGGDVMRRSCSRVDEIVTDGVKTNKDFQGYYYGSALGSGPPSSQNHLEQPRVS</sequence>
<comment type="caution">
    <text evidence="2">The sequence shown here is derived from an EMBL/GenBank/DDBJ whole genome shotgun (WGS) entry which is preliminary data.</text>
</comment>
<name>A0A5A7RFC8_STRAF</name>
<keyword evidence="3" id="KW-1185">Reference proteome</keyword>
<dbReference type="AlphaFoldDB" id="A0A5A7RFC8"/>
<dbReference type="EMBL" id="BKCP01012292">
    <property type="protein sequence ID" value="GER55884.1"/>
    <property type="molecule type" value="Genomic_DNA"/>
</dbReference>
<feature type="compositionally biased region" description="Polar residues" evidence="1">
    <location>
        <begin position="124"/>
        <end position="137"/>
    </location>
</feature>
<feature type="region of interest" description="Disordered" evidence="1">
    <location>
        <begin position="30"/>
        <end position="90"/>
    </location>
</feature>
<organism evidence="2 3">
    <name type="scientific">Striga asiatica</name>
    <name type="common">Asiatic witchweed</name>
    <name type="synonym">Buchnera asiatica</name>
    <dbReference type="NCBI Taxonomy" id="4170"/>
    <lineage>
        <taxon>Eukaryota</taxon>
        <taxon>Viridiplantae</taxon>
        <taxon>Streptophyta</taxon>
        <taxon>Embryophyta</taxon>
        <taxon>Tracheophyta</taxon>
        <taxon>Spermatophyta</taxon>
        <taxon>Magnoliopsida</taxon>
        <taxon>eudicotyledons</taxon>
        <taxon>Gunneridae</taxon>
        <taxon>Pentapetalae</taxon>
        <taxon>asterids</taxon>
        <taxon>lamiids</taxon>
        <taxon>Lamiales</taxon>
        <taxon>Orobanchaceae</taxon>
        <taxon>Buchnereae</taxon>
        <taxon>Striga</taxon>
    </lineage>
</organism>
<dbReference type="OrthoDB" id="10267305at2759"/>
<dbReference type="Proteomes" id="UP000325081">
    <property type="component" value="Unassembled WGS sequence"/>
</dbReference>
<proteinExistence type="predicted"/>
<evidence type="ECO:0000313" key="3">
    <source>
        <dbReference type="Proteomes" id="UP000325081"/>
    </source>
</evidence>
<feature type="region of interest" description="Disordered" evidence="1">
    <location>
        <begin position="118"/>
        <end position="137"/>
    </location>
</feature>
<accession>A0A5A7RFC8</accession>